<keyword evidence="5 7" id="KW-1133">Transmembrane helix</keyword>
<keyword evidence="4 7" id="KW-0812">Transmembrane</keyword>
<dbReference type="FunFam" id="1.10.3720.10:FF:000003">
    <property type="entry name" value="Aliphatic sulfonate ABC transporter permease"/>
    <property type="match status" value="1"/>
</dbReference>
<keyword evidence="2 7" id="KW-0813">Transport</keyword>
<feature type="transmembrane region" description="Helical" evidence="7">
    <location>
        <begin position="229"/>
        <end position="247"/>
    </location>
</feature>
<dbReference type="PANTHER" id="PTHR30151:SF38">
    <property type="entry name" value="ALIPHATIC SULFONATES TRANSPORT PERMEASE PROTEIN SSUC-RELATED"/>
    <property type="match status" value="1"/>
</dbReference>
<feature type="transmembrane region" description="Helical" evidence="7">
    <location>
        <begin position="173"/>
        <end position="190"/>
    </location>
</feature>
<dbReference type="GO" id="GO:0005886">
    <property type="term" value="C:plasma membrane"/>
    <property type="evidence" value="ECO:0007669"/>
    <property type="project" value="UniProtKB-SubCell"/>
</dbReference>
<name>A0A0R1VSQ9_9LACO</name>
<evidence type="ECO:0000313" key="9">
    <source>
        <dbReference type="EMBL" id="KRM05702.1"/>
    </source>
</evidence>
<feature type="transmembrane region" description="Helical" evidence="7">
    <location>
        <begin position="71"/>
        <end position="91"/>
    </location>
</feature>
<keyword evidence="6 7" id="KW-0472">Membrane</keyword>
<dbReference type="GO" id="GO:0042918">
    <property type="term" value="P:alkanesulfonate transmembrane transport"/>
    <property type="evidence" value="ECO:0007669"/>
    <property type="project" value="UniProtKB-ARBA"/>
</dbReference>
<dbReference type="AlphaFoldDB" id="A0A0R1VSQ9"/>
<comment type="subcellular location">
    <subcellularLocation>
        <location evidence="1 7">Cell membrane</location>
        <topology evidence="1 7">Multi-pass membrane protein</topology>
    </subcellularLocation>
</comment>
<gene>
    <name evidence="9" type="ORF">FC89_GL001409</name>
</gene>
<evidence type="ECO:0000256" key="4">
    <source>
        <dbReference type="ARBA" id="ARBA00022692"/>
    </source>
</evidence>
<organism evidence="9 10">
    <name type="scientific">Liquorilactobacillus ghanensis DSM 18630</name>
    <dbReference type="NCBI Taxonomy" id="1423750"/>
    <lineage>
        <taxon>Bacteria</taxon>
        <taxon>Bacillati</taxon>
        <taxon>Bacillota</taxon>
        <taxon>Bacilli</taxon>
        <taxon>Lactobacillales</taxon>
        <taxon>Lactobacillaceae</taxon>
        <taxon>Liquorilactobacillus</taxon>
    </lineage>
</organism>
<dbReference type="EMBL" id="AZGB01000018">
    <property type="protein sequence ID" value="KRM05702.1"/>
    <property type="molecule type" value="Genomic_DNA"/>
</dbReference>
<dbReference type="PROSITE" id="PS50928">
    <property type="entry name" value="ABC_TM1"/>
    <property type="match status" value="1"/>
</dbReference>
<feature type="transmembrane region" description="Helical" evidence="7">
    <location>
        <begin position="111"/>
        <end position="127"/>
    </location>
</feature>
<evidence type="ECO:0000256" key="3">
    <source>
        <dbReference type="ARBA" id="ARBA00022475"/>
    </source>
</evidence>
<keyword evidence="3" id="KW-1003">Cell membrane</keyword>
<dbReference type="PANTHER" id="PTHR30151">
    <property type="entry name" value="ALKANE SULFONATE ABC TRANSPORTER-RELATED, MEMBRANE SUBUNIT"/>
    <property type="match status" value="1"/>
</dbReference>
<dbReference type="GeneID" id="98319414"/>
<feature type="transmembrane region" description="Helical" evidence="7">
    <location>
        <begin position="133"/>
        <end position="152"/>
    </location>
</feature>
<evidence type="ECO:0000256" key="6">
    <source>
        <dbReference type="ARBA" id="ARBA00023136"/>
    </source>
</evidence>
<dbReference type="SUPFAM" id="SSF161098">
    <property type="entry name" value="MetI-like"/>
    <property type="match status" value="1"/>
</dbReference>
<keyword evidence="10" id="KW-1185">Reference proteome</keyword>
<sequence length="259" mass="28675">MDNTIILKKINFSFRKIIPWIIPIVIILFWQLIVSVGWVSATILPSPWDVLKDGAELTVSGELPKNMGISLYRATVGFVIGGSIGFVLGFINGLSKIARLAFDSTVQMLRNIPHLALIPLVILLMGIGEPAKIFLVAIGCMFPIYINTYHGIISVDQKIIEMGHAYGLKQSAMIRKIVFPAALPTILMGFRYALGVMWTTLIVAETISSSSGIGYMATNAEQFMDMKTIILCILIYALLGKLSDYIAKNFEIIFLEWRG</sequence>
<feature type="transmembrane region" description="Helical" evidence="7">
    <location>
        <begin position="20"/>
        <end position="41"/>
    </location>
</feature>
<evidence type="ECO:0000256" key="5">
    <source>
        <dbReference type="ARBA" id="ARBA00022989"/>
    </source>
</evidence>
<comment type="similarity">
    <text evidence="7">Belongs to the binding-protein-dependent transport system permease family.</text>
</comment>
<evidence type="ECO:0000256" key="7">
    <source>
        <dbReference type="RuleBase" id="RU363032"/>
    </source>
</evidence>
<dbReference type="Gene3D" id="1.10.3720.10">
    <property type="entry name" value="MetI-like"/>
    <property type="match status" value="1"/>
</dbReference>
<dbReference type="RefSeq" id="WP_057872141.1">
    <property type="nucleotide sequence ID" value="NZ_AZGB01000018.1"/>
</dbReference>
<dbReference type="Proteomes" id="UP000051451">
    <property type="component" value="Unassembled WGS sequence"/>
</dbReference>
<proteinExistence type="inferred from homology"/>
<accession>A0A0R1VSQ9</accession>
<evidence type="ECO:0000259" key="8">
    <source>
        <dbReference type="PROSITE" id="PS50928"/>
    </source>
</evidence>
<dbReference type="STRING" id="1423750.FC89_GL001409"/>
<dbReference type="InterPro" id="IPR035906">
    <property type="entry name" value="MetI-like_sf"/>
</dbReference>
<evidence type="ECO:0000256" key="2">
    <source>
        <dbReference type="ARBA" id="ARBA00022448"/>
    </source>
</evidence>
<dbReference type="InterPro" id="IPR000515">
    <property type="entry name" value="MetI-like"/>
</dbReference>
<dbReference type="PATRIC" id="fig|1423750.3.peg.1444"/>
<comment type="caution">
    <text evidence="9">The sequence shown here is derived from an EMBL/GenBank/DDBJ whole genome shotgun (WGS) entry which is preliminary data.</text>
</comment>
<reference evidence="9 10" key="1">
    <citation type="journal article" date="2015" name="Genome Announc.">
        <title>Expanding the biotechnology potential of lactobacilli through comparative genomics of 213 strains and associated genera.</title>
        <authorList>
            <person name="Sun Z."/>
            <person name="Harris H.M."/>
            <person name="McCann A."/>
            <person name="Guo C."/>
            <person name="Argimon S."/>
            <person name="Zhang W."/>
            <person name="Yang X."/>
            <person name="Jeffery I.B."/>
            <person name="Cooney J.C."/>
            <person name="Kagawa T.F."/>
            <person name="Liu W."/>
            <person name="Song Y."/>
            <person name="Salvetti E."/>
            <person name="Wrobel A."/>
            <person name="Rasinkangas P."/>
            <person name="Parkhill J."/>
            <person name="Rea M.C."/>
            <person name="O'Sullivan O."/>
            <person name="Ritari J."/>
            <person name="Douillard F.P."/>
            <person name="Paul Ross R."/>
            <person name="Yang R."/>
            <person name="Briner A.E."/>
            <person name="Felis G.E."/>
            <person name="de Vos W.M."/>
            <person name="Barrangou R."/>
            <person name="Klaenhammer T.R."/>
            <person name="Caufield P.W."/>
            <person name="Cui Y."/>
            <person name="Zhang H."/>
            <person name="O'Toole P.W."/>
        </authorList>
    </citation>
    <scope>NUCLEOTIDE SEQUENCE [LARGE SCALE GENOMIC DNA]</scope>
    <source>
        <strain evidence="9 10">DSM 18630</strain>
    </source>
</reference>
<dbReference type="Pfam" id="PF00528">
    <property type="entry name" value="BPD_transp_1"/>
    <property type="match status" value="1"/>
</dbReference>
<dbReference type="OrthoDB" id="9804353at2"/>
<dbReference type="CDD" id="cd06261">
    <property type="entry name" value="TM_PBP2"/>
    <property type="match status" value="1"/>
</dbReference>
<feature type="domain" description="ABC transmembrane type-1" evidence="8">
    <location>
        <begin position="67"/>
        <end position="247"/>
    </location>
</feature>
<evidence type="ECO:0000256" key="1">
    <source>
        <dbReference type="ARBA" id="ARBA00004651"/>
    </source>
</evidence>
<protein>
    <submittedName>
        <fullName evidence="9">ABC transporter permease</fullName>
    </submittedName>
</protein>
<evidence type="ECO:0000313" key="10">
    <source>
        <dbReference type="Proteomes" id="UP000051451"/>
    </source>
</evidence>